<feature type="transmembrane region" description="Helical" evidence="1">
    <location>
        <begin position="21"/>
        <end position="44"/>
    </location>
</feature>
<proteinExistence type="predicted"/>
<keyword evidence="1" id="KW-0812">Transmembrane</keyword>
<reference evidence="2" key="1">
    <citation type="journal article" date="2017" name="Nature">
        <title>The sunflower genome provides insights into oil metabolism, flowering and Asterid evolution.</title>
        <authorList>
            <person name="Badouin H."/>
            <person name="Gouzy J."/>
            <person name="Grassa C.J."/>
            <person name="Murat F."/>
            <person name="Staton S.E."/>
            <person name="Cottret L."/>
            <person name="Lelandais-Briere C."/>
            <person name="Owens G.L."/>
            <person name="Carrere S."/>
            <person name="Mayjonade B."/>
            <person name="Legrand L."/>
            <person name="Gill N."/>
            <person name="Kane N.C."/>
            <person name="Bowers J.E."/>
            <person name="Hubner S."/>
            <person name="Bellec A."/>
            <person name="Berard A."/>
            <person name="Berges H."/>
            <person name="Blanchet N."/>
            <person name="Boniface M.C."/>
            <person name="Brunel D."/>
            <person name="Catrice O."/>
            <person name="Chaidir N."/>
            <person name="Claudel C."/>
            <person name="Donnadieu C."/>
            <person name="Faraut T."/>
            <person name="Fievet G."/>
            <person name="Helmstetter N."/>
            <person name="King M."/>
            <person name="Knapp S.J."/>
            <person name="Lai Z."/>
            <person name="Le Paslier M.C."/>
            <person name="Lippi Y."/>
            <person name="Lorenzon L."/>
            <person name="Mandel J.R."/>
            <person name="Marage G."/>
            <person name="Marchand G."/>
            <person name="Marquand E."/>
            <person name="Bret-Mestries E."/>
            <person name="Morien E."/>
            <person name="Nambeesan S."/>
            <person name="Nguyen T."/>
            <person name="Pegot-Espagnet P."/>
            <person name="Pouilly N."/>
            <person name="Raftis F."/>
            <person name="Sallet E."/>
            <person name="Schiex T."/>
            <person name="Thomas J."/>
            <person name="Vandecasteele C."/>
            <person name="Vares D."/>
            <person name="Vear F."/>
            <person name="Vautrin S."/>
            <person name="Crespi M."/>
            <person name="Mangin B."/>
            <person name="Burke J.M."/>
            <person name="Salse J."/>
            <person name="Munos S."/>
            <person name="Vincourt P."/>
            <person name="Rieseberg L.H."/>
            <person name="Langlade N.B."/>
        </authorList>
    </citation>
    <scope>NUCLEOTIDE SEQUENCE</scope>
    <source>
        <tissue evidence="2">Leaves</tissue>
    </source>
</reference>
<accession>A0A9K3NNN6</accession>
<dbReference type="AlphaFoldDB" id="A0A9K3NNN6"/>
<comment type="caution">
    <text evidence="2">The sequence shown here is derived from an EMBL/GenBank/DDBJ whole genome shotgun (WGS) entry which is preliminary data.</text>
</comment>
<dbReference type="Gramene" id="mRNA:HanXRQr2_Chr05g0220841">
    <property type="protein sequence ID" value="mRNA:HanXRQr2_Chr05g0220841"/>
    <property type="gene ID" value="HanXRQr2_Chr05g0220841"/>
</dbReference>
<dbReference type="EMBL" id="MNCJ02000320">
    <property type="protein sequence ID" value="KAF5806390.1"/>
    <property type="molecule type" value="Genomic_DNA"/>
</dbReference>
<evidence type="ECO:0000313" key="3">
    <source>
        <dbReference type="Proteomes" id="UP000215914"/>
    </source>
</evidence>
<keyword evidence="1" id="KW-1133">Transmembrane helix</keyword>
<name>A0A9K3NNN6_HELAN</name>
<evidence type="ECO:0000256" key="1">
    <source>
        <dbReference type="SAM" id="Phobius"/>
    </source>
</evidence>
<keyword evidence="1" id="KW-0472">Membrane</keyword>
<reference evidence="2" key="2">
    <citation type="submission" date="2020-06" db="EMBL/GenBank/DDBJ databases">
        <title>Helianthus annuus Genome sequencing and assembly Release 2.</title>
        <authorList>
            <person name="Gouzy J."/>
            <person name="Langlade N."/>
            <person name="Munos S."/>
        </authorList>
    </citation>
    <scope>NUCLEOTIDE SEQUENCE</scope>
    <source>
        <tissue evidence="2">Leaves</tissue>
    </source>
</reference>
<keyword evidence="3" id="KW-1185">Reference proteome</keyword>
<sequence>MVRLASKLMLHIKASLVTRTQIKFWVIILFMKHFSLRSMVYIFFV</sequence>
<protein>
    <submittedName>
        <fullName evidence="2">Uncharacterized protein</fullName>
    </submittedName>
</protein>
<dbReference type="Proteomes" id="UP000215914">
    <property type="component" value="Unassembled WGS sequence"/>
</dbReference>
<gene>
    <name evidence="2" type="ORF">HanXRQr2_Chr05g0220841</name>
</gene>
<evidence type="ECO:0000313" key="2">
    <source>
        <dbReference type="EMBL" id="KAF5806390.1"/>
    </source>
</evidence>
<organism evidence="2 3">
    <name type="scientific">Helianthus annuus</name>
    <name type="common">Common sunflower</name>
    <dbReference type="NCBI Taxonomy" id="4232"/>
    <lineage>
        <taxon>Eukaryota</taxon>
        <taxon>Viridiplantae</taxon>
        <taxon>Streptophyta</taxon>
        <taxon>Embryophyta</taxon>
        <taxon>Tracheophyta</taxon>
        <taxon>Spermatophyta</taxon>
        <taxon>Magnoliopsida</taxon>
        <taxon>eudicotyledons</taxon>
        <taxon>Gunneridae</taxon>
        <taxon>Pentapetalae</taxon>
        <taxon>asterids</taxon>
        <taxon>campanulids</taxon>
        <taxon>Asterales</taxon>
        <taxon>Asteraceae</taxon>
        <taxon>Asteroideae</taxon>
        <taxon>Heliantheae alliance</taxon>
        <taxon>Heliantheae</taxon>
        <taxon>Helianthus</taxon>
    </lineage>
</organism>